<name>A0A5C2RVV3_9APHY</name>
<dbReference type="InterPro" id="IPR001810">
    <property type="entry name" value="F-box_dom"/>
</dbReference>
<dbReference type="AlphaFoldDB" id="A0A5C2RVV3"/>
<protein>
    <recommendedName>
        <fullName evidence="1">F-box domain-containing protein</fullName>
    </recommendedName>
</protein>
<dbReference type="Proteomes" id="UP000313359">
    <property type="component" value="Unassembled WGS sequence"/>
</dbReference>
<gene>
    <name evidence="2" type="ORF">L227DRAFT_334793</name>
</gene>
<dbReference type="OrthoDB" id="2750723at2759"/>
<organism evidence="2 3">
    <name type="scientific">Lentinus tigrinus ALCF2SS1-6</name>
    <dbReference type="NCBI Taxonomy" id="1328759"/>
    <lineage>
        <taxon>Eukaryota</taxon>
        <taxon>Fungi</taxon>
        <taxon>Dikarya</taxon>
        <taxon>Basidiomycota</taxon>
        <taxon>Agaricomycotina</taxon>
        <taxon>Agaricomycetes</taxon>
        <taxon>Polyporales</taxon>
        <taxon>Polyporaceae</taxon>
        <taxon>Lentinus</taxon>
    </lineage>
</organism>
<keyword evidence="3" id="KW-1185">Reference proteome</keyword>
<proteinExistence type="predicted"/>
<feature type="domain" description="F-box" evidence="1">
    <location>
        <begin position="13"/>
        <end position="72"/>
    </location>
</feature>
<dbReference type="PANTHER" id="PTHR38926">
    <property type="entry name" value="F-BOX DOMAIN CONTAINING PROTEIN, EXPRESSED"/>
    <property type="match status" value="1"/>
</dbReference>
<dbReference type="Gene3D" id="1.20.1280.50">
    <property type="match status" value="1"/>
</dbReference>
<dbReference type="STRING" id="1328759.A0A5C2RVV3"/>
<evidence type="ECO:0000313" key="2">
    <source>
        <dbReference type="EMBL" id="RPD54900.1"/>
    </source>
</evidence>
<reference evidence="2" key="1">
    <citation type="journal article" date="2018" name="Genome Biol. Evol.">
        <title>Genomics and development of Lentinus tigrinus, a white-rot wood-decaying mushroom with dimorphic fruiting bodies.</title>
        <authorList>
            <person name="Wu B."/>
            <person name="Xu Z."/>
            <person name="Knudson A."/>
            <person name="Carlson A."/>
            <person name="Chen N."/>
            <person name="Kovaka S."/>
            <person name="LaButti K."/>
            <person name="Lipzen A."/>
            <person name="Pennachio C."/>
            <person name="Riley R."/>
            <person name="Schakwitz W."/>
            <person name="Umezawa K."/>
            <person name="Ohm R.A."/>
            <person name="Grigoriev I.V."/>
            <person name="Nagy L.G."/>
            <person name="Gibbons J."/>
            <person name="Hibbett D."/>
        </authorList>
    </citation>
    <scope>NUCLEOTIDE SEQUENCE [LARGE SCALE GENOMIC DNA]</scope>
    <source>
        <strain evidence="2">ALCF2SS1-6</strain>
    </source>
</reference>
<dbReference type="SUPFAM" id="SSF81383">
    <property type="entry name" value="F-box domain"/>
    <property type="match status" value="1"/>
</dbReference>
<dbReference type="InterPro" id="IPR036047">
    <property type="entry name" value="F-box-like_dom_sf"/>
</dbReference>
<dbReference type="Pfam" id="PF12937">
    <property type="entry name" value="F-box-like"/>
    <property type="match status" value="1"/>
</dbReference>
<dbReference type="EMBL" id="ML122300">
    <property type="protein sequence ID" value="RPD54900.1"/>
    <property type="molecule type" value="Genomic_DNA"/>
</dbReference>
<dbReference type="PANTHER" id="PTHR38926:SF5">
    <property type="entry name" value="F-BOX AND LEUCINE-RICH REPEAT PROTEIN 6"/>
    <property type="match status" value="1"/>
</dbReference>
<accession>A0A5C2RVV3</accession>
<evidence type="ECO:0000259" key="1">
    <source>
        <dbReference type="PROSITE" id="PS50181"/>
    </source>
</evidence>
<evidence type="ECO:0000313" key="3">
    <source>
        <dbReference type="Proteomes" id="UP000313359"/>
    </source>
</evidence>
<sequence>MPTDLSKHPISPPILIQELPIEILVDVFALADAIDSWGTLGRAPGRGIAKCMLVCRYWRDVLVETPEFWRRIDTAEPLRIVSMLLERSRGCTIDVRIFYPWIKRYPPLWRETIGLILSHAHRIRSLYVNLHMNDYSGVYQLLETEMPALECLDLVPTHEFRVGRSIDRNYATCSPSRRTHPHIRSLTSQRLYMPAPVDFWRTLRRLKMCDFPRTALRDYSMQDVLAVLRANPALEELVLWWHSGAPKVSPTHLHDLQGASQTSQRQLFALRNLHLFSVHGTVPCVTQLLDHLSLPHDISMSAVSFTTPDFYAFCTPPHSLADPELSSERTAISFESYYWDPLRSPAMRCLIGVLGWVSVRHLSLRGPPSPSEDDSYEQMFDTFPALEELEVDGMRMETRADLFAALSPSPREDGAREVPRCPHLRVLAVHARISGPREAKTLAVAMEACARSRAEAGVRLQKVLLHLWTAGTTWSEPRSEEIDDEEGYLELIEIMRGFVDEAEYECTLGARVCGRCTSAY</sequence>
<dbReference type="PROSITE" id="PS50181">
    <property type="entry name" value="FBOX"/>
    <property type="match status" value="1"/>
</dbReference>